<protein>
    <submittedName>
        <fullName evidence="2">Periplasmic-binding protein of ABC transporter</fullName>
    </submittedName>
</protein>
<dbReference type="GO" id="GO:0071281">
    <property type="term" value="P:cellular response to iron ion"/>
    <property type="evidence" value="ECO:0007669"/>
    <property type="project" value="TreeGrafter"/>
</dbReference>
<feature type="domain" description="Fe/B12 periplasmic-binding" evidence="1">
    <location>
        <begin position="93"/>
        <end position="365"/>
    </location>
</feature>
<dbReference type="KEGG" id="cat:CA2559_12513"/>
<proteinExistence type="predicted"/>
<dbReference type="AlphaFoldDB" id="A3UAM5"/>
<sequence>MKYLASLLLLSILFTSCKNHDKELKSLLSKGDTLKIEYAKGFEVVSYDGFKLMTVKSPWPDAEKDFIYALVNEDNTLPEGLEYDQKVNLPIEQLVVTSTTHIPSLEALGEEHALVGFPNLDYISSKKTRQLINNNKVKELGANESINTEILLELQPDVVIGFAIDNENKTFNTIQKNGTPVIFNADWLETHPLGKAEWLKFFGVLFNKTDKATQLFNEIATSYEETKKLAKSVNEKPTVLCGAMYKDVWYLPYGNSWQAKFISDANAKYVYGYTNGKGSISLAFEKVLDKAENSEYWLAPGSFSSYDAMLEASSHYNQFKAFQDKTIFSFASTTGETGGVLYYELGPNRPDLVLKDMVSILHPELLKDYTPTFFKPLN</sequence>
<reference evidence="2 3" key="1">
    <citation type="journal article" date="2010" name="J. Bacteriol.">
        <title>The complete genome sequence of Croceibacter atlanticus HTCC2559T.</title>
        <authorList>
            <person name="Oh H.M."/>
            <person name="Kang I."/>
            <person name="Ferriera S."/>
            <person name="Giovannoni S.J."/>
            <person name="Cho J.C."/>
        </authorList>
    </citation>
    <scope>NUCLEOTIDE SEQUENCE [LARGE SCALE GENOMIC DNA]</scope>
    <source>
        <strain evidence="3">ATCC BAA-628 / HTCC2559 / KCTC 12090</strain>
    </source>
</reference>
<dbReference type="Proteomes" id="UP000002297">
    <property type="component" value="Chromosome"/>
</dbReference>
<dbReference type="RefSeq" id="WP_013188242.1">
    <property type="nucleotide sequence ID" value="NC_014230.1"/>
</dbReference>
<keyword evidence="3" id="KW-1185">Reference proteome</keyword>
<accession>A3UAM5</accession>
<dbReference type="Gene3D" id="3.40.50.1980">
    <property type="entry name" value="Nitrogenase molybdenum iron protein domain"/>
    <property type="match status" value="2"/>
</dbReference>
<organism evidence="2 3">
    <name type="scientific">Croceibacter atlanticus (strain ATCC BAA-628 / JCM 21780 / CIP 108009 / IAM 15332 / KCTC 12090 / HTCC2559)</name>
    <dbReference type="NCBI Taxonomy" id="216432"/>
    <lineage>
        <taxon>Bacteria</taxon>
        <taxon>Pseudomonadati</taxon>
        <taxon>Bacteroidota</taxon>
        <taxon>Flavobacteriia</taxon>
        <taxon>Flavobacteriales</taxon>
        <taxon>Flavobacteriaceae</taxon>
        <taxon>Croceibacter</taxon>
    </lineage>
</organism>
<dbReference type="PANTHER" id="PTHR30535:SF34">
    <property type="entry name" value="MOLYBDATE-BINDING PROTEIN MOLA"/>
    <property type="match status" value="1"/>
</dbReference>
<dbReference type="InterPro" id="IPR050902">
    <property type="entry name" value="ABC_Transporter_SBP"/>
</dbReference>
<evidence type="ECO:0000313" key="3">
    <source>
        <dbReference type="Proteomes" id="UP000002297"/>
    </source>
</evidence>
<dbReference type="OrthoDB" id="9812528at2"/>
<dbReference type="SUPFAM" id="SSF53807">
    <property type="entry name" value="Helical backbone' metal receptor"/>
    <property type="match status" value="1"/>
</dbReference>
<dbReference type="STRING" id="216432.CA2559_12513"/>
<dbReference type="GeneID" id="89454217"/>
<name>A3UAM5_CROAH</name>
<evidence type="ECO:0000259" key="1">
    <source>
        <dbReference type="PROSITE" id="PS50983"/>
    </source>
</evidence>
<dbReference type="EMBL" id="CP002046">
    <property type="protein sequence ID" value="EAP86861.1"/>
    <property type="molecule type" value="Genomic_DNA"/>
</dbReference>
<dbReference type="Pfam" id="PF01497">
    <property type="entry name" value="Peripla_BP_2"/>
    <property type="match status" value="1"/>
</dbReference>
<dbReference type="eggNOG" id="COG0614">
    <property type="taxonomic scope" value="Bacteria"/>
</dbReference>
<dbReference type="PANTHER" id="PTHR30535">
    <property type="entry name" value="VITAMIN B12-BINDING PROTEIN"/>
    <property type="match status" value="1"/>
</dbReference>
<dbReference type="PROSITE" id="PS51257">
    <property type="entry name" value="PROKAR_LIPOPROTEIN"/>
    <property type="match status" value="1"/>
</dbReference>
<dbReference type="PROSITE" id="PS50983">
    <property type="entry name" value="FE_B12_PBP"/>
    <property type="match status" value="1"/>
</dbReference>
<gene>
    <name evidence="2" type="ordered locus">CA2559_12513</name>
</gene>
<evidence type="ECO:0000313" key="2">
    <source>
        <dbReference type="EMBL" id="EAP86861.1"/>
    </source>
</evidence>
<dbReference type="InterPro" id="IPR002491">
    <property type="entry name" value="ABC_transptr_periplasmic_BD"/>
</dbReference>
<dbReference type="HOGENOM" id="CLU_025776_1_0_10"/>